<protein>
    <submittedName>
        <fullName evidence="3">Uncharacterized protein</fullName>
    </submittedName>
</protein>
<keyword evidence="4" id="KW-1185">Reference proteome</keyword>
<gene>
    <name evidence="3" type="ORF">EDD18DRAFT_1109646</name>
</gene>
<dbReference type="EMBL" id="JAUEPU010000034">
    <property type="protein sequence ID" value="KAK0490094.1"/>
    <property type="molecule type" value="Genomic_DNA"/>
</dbReference>
<keyword evidence="2" id="KW-0812">Transmembrane</keyword>
<dbReference type="Proteomes" id="UP001175228">
    <property type="component" value="Unassembled WGS sequence"/>
</dbReference>
<proteinExistence type="predicted"/>
<keyword evidence="2" id="KW-0472">Membrane</keyword>
<dbReference type="AlphaFoldDB" id="A0AA39UN80"/>
<name>A0AA39UN80_9AGAR</name>
<feature type="compositionally biased region" description="Polar residues" evidence="1">
    <location>
        <begin position="118"/>
        <end position="129"/>
    </location>
</feature>
<reference evidence="3" key="1">
    <citation type="submission" date="2023-06" db="EMBL/GenBank/DDBJ databases">
        <authorList>
            <consortium name="Lawrence Berkeley National Laboratory"/>
            <person name="Ahrendt S."/>
            <person name="Sahu N."/>
            <person name="Indic B."/>
            <person name="Wong-Bajracharya J."/>
            <person name="Merenyi Z."/>
            <person name="Ke H.-M."/>
            <person name="Monk M."/>
            <person name="Kocsube S."/>
            <person name="Drula E."/>
            <person name="Lipzen A."/>
            <person name="Balint B."/>
            <person name="Henrissat B."/>
            <person name="Andreopoulos B."/>
            <person name="Martin F.M."/>
            <person name="Harder C.B."/>
            <person name="Rigling D."/>
            <person name="Ford K.L."/>
            <person name="Foster G.D."/>
            <person name="Pangilinan J."/>
            <person name="Papanicolaou A."/>
            <person name="Barry K."/>
            <person name="LaButti K."/>
            <person name="Viragh M."/>
            <person name="Koriabine M."/>
            <person name="Yan M."/>
            <person name="Riley R."/>
            <person name="Champramary S."/>
            <person name="Plett K.L."/>
            <person name="Tsai I.J."/>
            <person name="Slot J."/>
            <person name="Sipos G."/>
            <person name="Plett J."/>
            <person name="Nagy L.G."/>
            <person name="Grigoriev I.V."/>
        </authorList>
    </citation>
    <scope>NUCLEOTIDE SEQUENCE</scope>
    <source>
        <strain evidence="3">HWK02</strain>
    </source>
</reference>
<accession>A0AA39UN80</accession>
<evidence type="ECO:0000313" key="4">
    <source>
        <dbReference type="Proteomes" id="UP001175228"/>
    </source>
</evidence>
<evidence type="ECO:0000313" key="3">
    <source>
        <dbReference type="EMBL" id="KAK0490094.1"/>
    </source>
</evidence>
<sequence>MFPRRRYIVSRGCVQGALYIAIIPYLKLHRNDVSRSDEQGKFIKVFSSVTCNKIICSVNRNELCPETTYRDPAIRGVSPSDEPNIGPLAISETLRELDQKANATVLPSTRPNPGRRSLATSQGSEGAKT</sequence>
<evidence type="ECO:0000256" key="2">
    <source>
        <dbReference type="SAM" id="Phobius"/>
    </source>
</evidence>
<evidence type="ECO:0000256" key="1">
    <source>
        <dbReference type="SAM" id="MobiDB-lite"/>
    </source>
</evidence>
<feature type="transmembrane region" description="Helical" evidence="2">
    <location>
        <begin position="7"/>
        <end position="26"/>
    </location>
</feature>
<organism evidence="3 4">
    <name type="scientific">Armillaria luteobubalina</name>
    <dbReference type="NCBI Taxonomy" id="153913"/>
    <lineage>
        <taxon>Eukaryota</taxon>
        <taxon>Fungi</taxon>
        <taxon>Dikarya</taxon>
        <taxon>Basidiomycota</taxon>
        <taxon>Agaricomycotina</taxon>
        <taxon>Agaricomycetes</taxon>
        <taxon>Agaricomycetidae</taxon>
        <taxon>Agaricales</taxon>
        <taxon>Marasmiineae</taxon>
        <taxon>Physalacriaceae</taxon>
        <taxon>Armillaria</taxon>
    </lineage>
</organism>
<comment type="caution">
    <text evidence="3">The sequence shown here is derived from an EMBL/GenBank/DDBJ whole genome shotgun (WGS) entry which is preliminary data.</text>
</comment>
<keyword evidence="2" id="KW-1133">Transmembrane helix</keyword>
<feature type="region of interest" description="Disordered" evidence="1">
    <location>
        <begin position="103"/>
        <end position="129"/>
    </location>
</feature>